<dbReference type="PANTHER" id="PTHR40077">
    <property type="entry name" value="MEMBRANE PROTEIN-RELATED"/>
    <property type="match status" value="1"/>
</dbReference>
<evidence type="ECO:0000256" key="3">
    <source>
        <dbReference type="ARBA" id="ARBA00022692"/>
    </source>
</evidence>
<evidence type="ECO:0000256" key="2">
    <source>
        <dbReference type="ARBA" id="ARBA00022475"/>
    </source>
</evidence>
<feature type="transmembrane region" description="Helical" evidence="7">
    <location>
        <begin position="118"/>
        <end position="138"/>
    </location>
</feature>
<dbReference type="GO" id="GO:0005886">
    <property type="term" value="C:plasma membrane"/>
    <property type="evidence" value="ECO:0007669"/>
    <property type="project" value="UniProtKB-SubCell"/>
</dbReference>
<evidence type="ECO:0000259" key="8">
    <source>
        <dbReference type="Pfam" id="PF12823"/>
    </source>
</evidence>
<organism evidence="9 10">
    <name type="scientific">Tersicoccus phoenicis</name>
    <dbReference type="NCBI Taxonomy" id="554083"/>
    <lineage>
        <taxon>Bacteria</taxon>
        <taxon>Bacillati</taxon>
        <taxon>Actinomycetota</taxon>
        <taxon>Actinomycetes</taxon>
        <taxon>Micrococcales</taxon>
        <taxon>Micrococcaceae</taxon>
        <taxon>Tersicoccus</taxon>
    </lineage>
</organism>
<feature type="compositionally biased region" description="Basic and acidic residues" evidence="6">
    <location>
        <begin position="17"/>
        <end position="36"/>
    </location>
</feature>
<comment type="subcellular location">
    <subcellularLocation>
        <location evidence="1">Cell membrane</location>
        <topology evidence="1">Multi-pass membrane protein</topology>
    </subcellularLocation>
</comment>
<dbReference type="OrthoDB" id="9342687at2"/>
<gene>
    <name evidence="9" type="ORF">BKD30_14605</name>
</gene>
<feature type="region of interest" description="Disordered" evidence="6">
    <location>
        <begin position="1"/>
        <end position="50"/>
    </location>
</feature>
<proteinExistence type="predicted"/>
<evidence type="ECO:0000256" key="1">
    <source>
        <dbReference type="ARBA" id="ARBA00004651"/>
    </source>
</evidence>
<keyword evidence="2" id="KW-1003">Cell membrane</keyword>
<dbReference type="Pfam" id="PF12823">
    <property type="entry name" value="DUF3817"/>
    <property type="match status" value="1"/>
</dbReference>
<accession>A0A1R1L6H4</accession>
<dbReference type="STRING" id="554083.BKD30_14605"/>
<evidence type="ECO:0000313" key="9">
    <source>
        <dbReference type="EMBL" id="OMH23138.1"/>
    </source>
</evidence>
<feature type="domain" description="DUF3817" evidence="8">
    <location>
        <begin position="59"/>
        <end position="175"/>
    </location>
</feature>
<dbReference type="PANTHER" id="PTHR40077:SF2">
    <property type="entry name" value="MEMBRANE PROTEIN"/>
    <property type="match status" value="1"/>
</dbReference>
<dbReference type="AlphaFoldDB" id="A0A1R1L6H4"/>
<dbReference type="InterPro" id="IPR023845">
    <property type="entry name" value="DUF3817_TM"/>
</dbReference>
<feature type="transmembrane region" description="Helical" evidence="7">
    <location>
        <begin position="150"/>
        <end position="169"/>
    </location>
</feature>
<evidence type="ECO:0000256" key="4">
    <source>
        <dbReference type="ARBA" id="ARBA00022989"/>
    </source>
</evidence>
<feature type="compositionally biased region" description="Polar residues" evidence="6">
    <location>
        <begin position="1"/>
        <end position="13"/>
    </location>
</feature>
<dbReference type="NCBIfam" id="TIGR03954">
    <property type="entry name" value="integ_memb_HG"/>
    <property type="match status" value="1"/>
</dbReference>
<name>A0A1R1L6H4_9MICC</name>
<reference evidence="9 10" key="1">
    <citation type="submission" date="2016-12" db="EMBL/GenBank/DDBJ databases">
        <title>Draft genome of Tersicoccus phoenicis 1P05MA.</title>
        <authorList>
            <person name="Nakajima Y."/>
            <person name="Yoshizawa S."/>
            <person name="Nakamura K."/>
            <person name="Ogura Y."/>
            <person name="Hayashi T."/>
            <person name="Kogure K."/>
        </authorList>
    </citation>
    <scope>NUCLEOTIDE SEQUENCE [LARGE SCALE GENOMIC DNA]</scope>
    <source>
        <strain evidence="9 10">1p05MA</strain>
    </source>
</reference>
<sequence length="191" mass="20955">MTENNSQSTTAPASRTRAGDRTRSADGRSEAGEPRRGAAQRPTRRRFGGTGAQIRSSLGFYRVMAYLTGTFLILLCIEMIVRYGAGYDVIAGGTDAATNATVLLGANKVDADNLTGGLNLSTGVLIVHGWLYVVYLIADFRLWSLMRWPFTRFLLIALGGVIPGLSFVMERRVHREAEQELVANPKAVRRY</sequence>
<keyword evidence="4 7" id="KW-1133">Transmembrane helix</keyword>
<dbReference type="EMBL" id="MRDE01000081">
    <property type="protein sequence ID" value="OMH23138.1"/>
    <property type="molecule type" value="Genomic_DNA"/>
</dbReference>
<keyword evidence="3 7" id="KW-0812">Transmembrane</keyword>
<evidence type="ECO:0000313" key="10">
    <source>
        <dbReference type="Proteomes" id="UP000187085"/>
    </source>
</evidence>
<feature type="transmembrane region" description="Helical" evidence="7">
    <location>
        <begin position="63"/>
        <end position="83"/>
    </location>
</feature>
<dbReference type="RefSeq" id="WP_076705835.1">
    <property type="nucleotide sequence ID" value="NZ_MRDE01000081.1"/>
</dbReference>
<keyword evidence="10" id="KW-1185">Reference proteome</keyword>
<evidence type="ECO:0000256" key="6">
    <source>
        <dbReference type="SAM" id="MobiDB-lite"/>
    </source>
</evidence>
<protein>
    <recommendedName>
        <fullName evidence="8">DUF3817 domain-containing protein</fullName>
    </recommendedName>
</protein>
<comment type="caution">
    <text evidence="9">The sequence shown here is derived from an EMBL/GenBank/DDBJ whole genome shotgun (WGS) entry which is preliminary data.</text>
</comment>
<keyword evidence="5 7" id="KW-0472">Membrane</keyword>
<evidence type="ECO:0000256" key="7">
    <source>
        <dbReference type="SAM" id="Phobius"/>
    </source>
</evidence>
<evidence type="ECO:0000256" key="5">
    <source>
        <dbReference type="ARBA" id="ARBA00023136"/>
    </source>
</evidence>
<dbReference type="Proteomes" id="UP000187085">
    <property type="component" value="Unassembled WGS sequence"/>
</dbReference>